<organism evidence="2 3">
    <name type="scientific">Brachionus plicatilis</name>
    <name type="common">Marine rotifer</name>
    <name type="synonym">Brachionus muelleri</name>
    <dbReference type="NCBI Taxonomy" id="10195"/>
    <lineage>
        <taxon>Eukaryota</taxon>
        <taxon>Metazoa</taxon>
        <taxon>Spiralia</taxon>
        <taxon>Gnathifera</taxon>
        <taxon>Rotifera</taxon>
        <taxon>Eurotatoria</taxon>
        <taxon>Monogononta</taxon>
        <taxon>Pseudotrocha</taxon>
        <taxon>Ploima</taxon>
        <taxon>Brachionidae</taxon>
        <taxon>Brachionus</taxon>
    </lineage>
</organism>
<dbReference type="OrthoDB" id="1716625at2759"/>
<dbReference type="InterPro" id="IPR035899">
    <property type="entry name" value="DBL_dom_sf"/>
</dbReference>
<evidence type="ECO:0000313" key="2">
    <source>
        <dbReference type="EMBL" id="RNA10982.1"/>
    </source>
</evidence>
<name>A0A3M7QIB7_BRAPC</name>
<comment type="caution">
    <text evidence="2">The sequence shown here is derived from an EMBL/GenBank/DDBJ whole genome shotgun (WGS) entry which is preliminary data.</text>
</comment>
<keyword evidence="3" id="KW-1185">Reference proteome</keyword>
<reference evidence="2 3" key="1">
    <citation type="journal article" date="2018" name="Sci. Rep.">
        <title>Genomic signatures of local adaptation to the degree of environmental predictability in rotifers.</title>
        <authorList>
            <person name="Franch-Gras L."/>
            <person name="Hahn C."/>
            <person name="Garcia-Roger E.M."/>
            <person name="Carmona M.J."/>
            <person name="Serra M."/>
            <person name="Gomez A."/>
        </authorList>
    </citation>
    <scope>NUCLEOTIDE SEQUENCE [LARGE SCALE GENOMIC DNA]</scope>
    <source>
        <strain evidence="2">HYR1</strain>
    </source>
</reference>
<evidence type="ECO:0008006" key="4">
    <source>
        <dbReference type="Google" id="ProtNLM"/>
    </source>
</evidence>
<evidence type="ECO:0000313" key="3">
    <source>
        <dbReference type="Proteomes" id="UP000276133"/>
    </source>
</evidence>
<evidence type="ECO:0000256" key="1">
    <source>
        <dbReference type="SAM" id="MobiDB-lite"/>
    </source>
</evidence>
<feature type="region of interest" description="Disordered" evidence="1">
    <location>
        <begin position="48"/>
        <end position="67"/>
    </location>
</feature>
<dbReference type="Proteomes" id="UP000276133">
    <property type="component" value="Unassembled WGS sequence"/>
</dbReference>
<protein>
    <recommendedName>
        <fullName evidence="4">DH domain-containing protein</fullName>
    </recommendedName>
</protein>
<proteinExistence type="predicted"/>
<sequence length="111" mass="12637">MEAKFQFIFFFSIIFDHSISLDSLTLTFSQTKAEIFIIFFYATTDATTESSKKSGDNCTNFNNTDSQEKSVTMAETKLMYAINELLSTERDYVNDLAILIEVNLLENSLEA</sequence>
<accession>A0A3M7QIB7</accession>
<dbReference type="Gene3D" id="1.20.900.10">
    <property type="entry name" value="Dbl homology (DH) domain"/>
    <property type="match status" value="1"/>
</dbReference>
<feature type="compositionally biased region" description="Polar residues" evidence="1">
    <location>
        <begin position="56"/>
        <end position="65"/>
    </location>
</feature>
<dbReference type="AlphaFoldDB" id="A0A3M7QIB7"/>
<gene>
    <name evidence="2" type="ORF">BpHYR1_023787</name>
</gene>
<dbReference type="EMBL" id="REGN01006075">
    <property type="protein sequence ID" value="RNA10982.1"/>
    <property type="molecule type" value="Genomic_DNA"/>
</dbReference>
<dbReference type="SUPFAM" id="SSF48065">
    <property type="entry name" value="DBL homology domain (DH-domain)"/>
    <property type="match status" value="1"/>
</dbReference>